<dbReference type="InterPro" id="IPR051000">
    <property type="entry name" value="Homeobox_DNA-bind_prot"/>
</dbReference>
<dbReference type="OrthoDB" id="6159439at2759"/>
<dbReference type="RefSeq" id="XP_003645999.1">
    <property type="nucleotide sequence ID" value="XM_003645951.1"/>
</dbReference>
<evidence type="ECO:0000313" key="9">
    <source>
        <dbReference type="Proteomes" id="UP000006790"/>
    </source>
</evidence>
<dbReference type="AlphaFoldDB" id="G8JT29"/>
<evidence type="ECO:0000256" key="2">
    <source>
        <dbReference type="ARBA" id="ARBA00023155"/>
    </source>
</evidence>
<sequence>MSGKPLFPSLATLLHVESSDIASVSYQPLQFTKFKPDRQGVIKLPPLFAGTGTGTDASTPQTQCVRSPLTQVSSHNIMRIQNIDSSHKSCMLLSRSTPPSSASAIIIPPEESPSRCVEKQFQNTNFSHVSKSYATVLEAATVPVDSACSMHGDSTAEVETSVSSHKRASVNSSRKRSFAFISHSQETFLSQEPSIDNAPLARRKRRRTSKHELTILQQEFEKCRAPSKERRMQLAPRCNMTEKAVQIWFQNKRQGMRKKEREQTDLPATPVSQKKSRPAVSSSPDDDSCSETVSRQESVTRTARRVSDMKTPVKKVSSCNLGTMAGSSAVRKSTPASSPSRPASQAGRGQAFRFRLKSDKQLTPIHASPNNRVNRLINGNTPVTASATKTLVIGANNVDISGLHEHAASPIKRYKRRGIPLTELSINTLKD</sequence>
<dbReference type="PANTHER" id="PTHR24324:SF9">
    <property type="entry name" value="HOMEOBOX DOMAIN-CONTAINING PROTEIN"/>
    <property type="match status" value="1"/>
</dbReference>
<organism evidence="8 9">
    <name type="scientific">Eremothecium cymbalariae (strain CBS 270.75 / DBVPG 7215 / KCTC 17166 / NRRL Y-17582)</name>
    <name type="common">Yeast</name>
    <dbReference type="NCBI Taxonomy" id="931890"/>
    <lineage>
        <taxon>Eukaryota</taxon>
        <taxon>Fungi</taxon>
        <taxon>Dikarya</taxon>
        <taxon>Ascomycota</taxon>
        <taxon>Saccharomycotina</taxon>
        <taxon>Saccharomycetes</taxon>
        <taxon>Saccharomycetales</taxon>
        <taxon>Saccharomycetaceae</taxon>
        <taxon>Eremothecium</taxon>
    </lineage>
</organism>
<feature type="compositionally biased region" description="Polar residues" evidence="6">
    <location>
        <begin position="290"/>
        <end position="301"/>
    </location>
</feature>
<dbReference type="STRING" id="931890.G8JT29"/>
<protein>
    <recommendedName>
        <fullName evidence="7">Homeobox domain-containing protein</fullName>
    </recommendedName>
</protein>
<dbReference type="PROSITE" id="PS50071">
    <property type="entry name" value="HOMEOBOX_2"/>
    <property type="match status" value="1"/>
</dbReference>
<dbReference type="Gene3D" id="1.10.10.60">
    <property type="entry name" value="Homeodomain-like"/>
    <property type="match status" value="1"/>
</dbReference>
<accession>G8JT29</accession>
<dbReference type="SMART" id="SM00389">
    <property type="entry name" value="HOX"/>
    <property type="match status" value="1"/>
</dbReference>
<dbReference type="EMBL" id="CP002500">
    <property type="protein sequence ID" value="AET39182.1"/>
    <property type="molecule type" value="Genomic_DNA"/>
</dbReference>
<evidence type="ECO:0000256" key="4">
    <source>
        <dbReference type="PROSITE-ProRule" id="PRU00108"/>
    </source>
</evidence>
<dbReference type="eggNOG" id="KOG0490">
    <property type="taxonomic scope" value="Eukaryota"/>
</dbReference>
<feature type="DNA-binding region" description="Homeobox" evidence="4">
    <location>
        <begin position="201"/>
        <end position="260"/>
    </location>
</feature>
<dbReference type="GO" id="GO:0005634">
    <property type="term" value="C:nucleus"/>
    <property type="evidence" value="ECO:0007669"/>
    <property type="project" value="UniProtKB-SubCell"/>
</dbReference>
<dbReference type="Pfam" id="PF00046">
    <property type="entry name" value="Homeodomain"/>
    <property type="match status" value="1"/>
</dbReference>
<dbReference type="InterPro" id="IPR001356">
    <property type="entry name" value="HD"/>
</dbReference>
<proteinExistence type="predicted"/>
<dbReference type="GO" id="GO:0030154">
    <property type="term" value="P:cell differentiation"/>
    <property type="evidence" value="ECO:0007669"/>
    <property type="project" value="TreeGrafter"/>
</dbReference>
<dbReference type="InParanoid" id="G8JT29"/>
<dbReference type="GeneID" id="11469314"/>
<dbReference type="PROSITE" id="PS00027">
    <property type="entry name" value="HOMEOBOX_1"/>
    <property type="match status" value="1"/>
</dbReference>
<dbReference type="InterPro" id="IPR017970">
    <property type="entry name" value="Homeobox_CS"/>
</dbReference>
<dbReference type="HOGENOM" id="CLU_043444_0_0_1"/>
<dbReference type="FunCoup" id="G8JT29">
    <property type="interactions" value="1313"/>
</dbReference>
<gene>
    <name evidence="8" type="ordered locus">Ecym_4103</name>
</gene>
<keyword evidence="1 4" id="KW-0238">DNA-binding</keyword>
<dbReference type="GO" id="GO:0000981">
    <property type="term" value="F:DNA-binding transcription factor activity, RNA polymerase II-specific"/>
    <property type="evidence" value="ECO:0007669"/>
    <property type="project" value="InterPro"/>
</dbReference>
<feature type="region of interest" description="Disordered" evidence="6">
    <location>
        <begin position="250"/>
        <end position="349"/>
    </location>
</feature>
<dbReference type="Proteomes" id="UP000006790">
    <property type="component" value="Chromosome 4"/>
</dbReference>
<dbReference type="CDD" id="cd00086">
    <property type="entry name" value="homeodomain"/>
    <property type="match status" value="1"/>
</dbReference>
<keyword evidence="2 4" id="KW-0371">Homeobox</keyword>
<evidence type="ECO:0000313" key="8">
    <source>
        <dbReference type="EMBL" id="AET39182.1"/>
    </source>
</evidence>
<dbReference type="GO" id="GO:0000978">
    <property type="term" value="F:RNA polymerase II cis-regulatory region sequence-specific DNA binding"/>
    <property type="evidence" value="ECO:0007669"/>
    <property type="project" value="TreeGrafter"/>
</dbReference>
<evidence type="ECO:0000256" key="3">
    <source>
        <dbReference type="ARBA" id="ARBA00023242"/>
    </source>
</evidence>
<dbReference type="InterPro" id="IPR009057">
    <property type="entry name" value="Homeodomain-like_sf"/>
</dbReference>
<feature type="compositionally biased region" description="Low complexity" evidence="6">
    <location>
        <begin position="333"/>
        <end position="346"/>
    </location>
</feature>
<comment type="subcellular location">
    <subcellularLocation>
        <location evidence="4 5">Nucleus</location>
    </subcellularLocation>
</comment>
<keyword evidence="9" id="KW-1185">Reference proteome</keyword>
<dbReference type="PANTHER" id="PTHR24324">
    <property type="entry name" value="HOMEOBOX PROTEIN HHEX"/>
    <property type="match status" value="1"/>
</dbReference>
<dbReference type="KEGG" id="erc:Ecym_4103"/>
<reference evidence="9" key="1">
    <citation type="journal article" date="2012" name="G3 (Bethesda)">
        <title>Pichia sorbitophila, an interspecies yeast hybrid reveals early steps of genome resolution following polyploidization.</title>
        <authorList>
            <person name="Leh Louis V."/>
            <person name="Despons L."/>
            <person name="Friedrich A."/>
            <person name="Martin T."/>
            <person name="Durrens P."/>
            <person name="Casaregola S."/>
            <person name="Neuveglise C."/>
            <person name="Fairhead C."/>
            <person name="Marck C."/>
            <person name="Cruz J.A."/>
            <person name="Straub M.L."/>
            <person name="Kugler V."/>
            <person name="Sacerdot C."/>
            <person name="Uzunov Z."/>
            <person name="Thierry A."/>
            <person name="Weiss S."/>
            <person name="Bleykasten C."/>
            <person name="De Montigny J."/>
            <person name="Jacques N."/>
            <person name="Jung P."/>
            <person name="Lemaire M."/>
            <person name="Mallet S."/>
            <person name="Morel G."/>
            <person name="Richard G.F."/>
            <person name="Sarkar A."/>
            <person name="Savel G."/>
            <person name="Schacherer J."/>
            <person name="Seret M.L."/>
            <person name="Talla E."/>
            <person name="Samson G."/>
            <person name="Jubin C."/>
            <person name="Poulain J."/>
            <person name="Vacherie B."/>
            <person name="Barbe V."/>
            <person name="Pelletier E."/>
            <person name="Sherman D.J."/>
            <person name="Westhof E."/>
            <person name="Weissenbach J."/>
            <person name="Baret P.V."/>
            <person name="Wincker P."/>
            <person name="Gaillardin C."/>
            <person name="Dujon B."/>
            <person name="Souciet J.L."/>
        </authorList>
    </citation>
    <scope>NUCLEOTIDE SEQUENCE [LARGE SCALE GENOMIC DNA]</scope>
    <source>
        <strain evidence="9">CBS 270.75 / DBVPG 7215 / KCTC 17166 / NRRL Y-17582</strain>
    </source>
</reference>
<evidence type="ECO:0000256" key="6">
    <source>
        <dbReference type="SAM" id="MobiDB-lite"/>
    </source>
</evidence>
<dbReference type="OMA" id="YIDTHAT"/>
<name>G8JT29_ERECY</name>
<feature type="domain" description="Homeobox" evidence="7">
    <location>
        <begin position="199"/>
        <end position="259"/>
    </location>
</feature>
<dbReference type="SUPFAM" id="SSF46689">
    <property type="entry name" value="Homeodomain-like"/>
    <property type="match status" value="1"/>
</dbReference>
<keyword evidence="3 4" id="KW-0539">Nucleus</keyword>
<evidence type="ECO:0000259" key="7">
    <source>
        <dbReference type="PROSITE" id="PS50071"/>
    </source>
</evidence>
<evidence type="ECO:0000256" key="1">
    <source>
        <dbReference type="ARBA" id="ARBA00023125"/>
    </source>
</evidence>
<evidence type="ECO:0000256" key="5">
    <source>
        <dbReference type="RuleBase" id="RU000682"/>
    </source>
</evidence>